<dbReference type="Pfam" id="PF00078">
    <property type="entry name" value="RVT_1"/>
    <property type="match status" value="1"/>
</dbReference>
<evidence type="ECO:0000256" key="1">
    <source>
        <dbReference type="SAM" id="Coils"/>
    </source>
</evidence>
<keyword evidence="4" id="KW-1185">Reference proteome</keyword>
<evidence type="ECO:0000256" key="2">
    <source>
        <dbReference type="SAM" id="MobiDB-lite"/>
    </source>
</evidence>
<dbReference type="InterPro" id="IPR000477">
    <property type="entry name" value="RT_dom"/>
</dbReference>
<name>A0ABM3MHK0_GALME</name>
<reference evidence="5" key="1">
    <citation type="submission" date="2025-08" db="UniProtKB">
        <authorList>
            <consortium name="RefSeq"/>
        </authorList>
    </citation>
    <scope>IDENTIFICATION</scope>
    <source>
        <tissue evidence="5">Whole larvae</tissue>
    </source>
</reference>
<dbReference type="InterPro" id="IPR036691">
    <property type="entry name" value="Endo/exonu/phosph_ase_sf"/>
</dbReference>
<dbReference type="PANTHER" id="PTHR47027:SF20">
    <property type="entry name" value="REVERSE TRANSCRIPTASE-LIKE PROTEIN WITH RNA-DIRECTED DNA POLYMERASE DOMAIN"/>
    <property type="match status" value="1"/>
</dbReference>
<evidence type="ECO:0000313" key="4">
    <source>
        <dbReference type="Proteomes" id="UP001652740"/>
    </source>
</evidence>
<organism evidence="4 5">
    <name type="scientific">Galleria mellonella</name>
    <name type="common">Greater wax moth</name>
    <dbReference type="NCBI Taxonomy" id="7137"/>
    <lineage>
        <taxon>Eukaryota</taxon>
        <taxon>Metazoa</taxon>
        <taxon>Ecdysozoa</taxon>
        <taxon>Arthropoda</taxon>
        <taxon>Hexapoda</taxon>
        <taxon>Insecta</taxon>
        <taxon>Pterygota</taxon>
        <taxon>Neoptera</taxon>
        <taxon>Endopterygota</taxon>
        <taxon>Lepidoptera</taxon>
        <taxon>Glossata</taxon>
        <taxon>Ditrysia</taxon>
        <taxon>Pyraloidea</taxon>
        <taxon>Pyralidae</taxon>
        <taxon>Galleriinae</taxon>
        <taxon>Galleria</taxon>
    </lineage>
</organism>
<feature type="compositionally biased region" description="Basic and acidic residues" evidence="2">
    <location>
        <begin position="160"/>
        <end position="170"/>
    </location>
</feature>
<dbReference type="PANTHER" id="PTHR47027">
    <property type="entry name" value="REVERSE TRANSCRIPTASE DOMAIN-CONTAINING PROTEIN"/>
    <property type="match status" value="1"/>
</dbReference>
<protein>
    <submittedName>
        <fullName evidence="5">Uncharacterized protein LOC128200685</fullName>
    </submittedName>
</protein>
<dbReference type="SUPFAM" id="SSF56672">
    <property type="entry name" value="DNA/RNA polymerases"/>
    <property type="match status" value="1"/>
</dbReference>
<feature type="region of interest" description="Disordered" evidence="2">
    <location>
        <begin position="160"/>
        <end position="199"/>
    </location>
</feature>
<accession>A0ABM3MHK0</accession>
<dbReference type="RefSeq" id="XP_052750861.1">
    <property type="nucleotide sequence ID" value="XM_052894901.1"/>
</dbReference>
<keyword evidence="1" id="KW-0175">Coiled coil</keyword>
<proteinExistence type="predicted"/>
<evidence type="ECO:0000259" key="3">
    <source>
        <dbReference type="PROSITE" id="PS50878"/>
    </source>
</evidence>
<sequence>MERLLCRPSGFQLKLVRIIEGSPVYEPTDPHLAAVAAPVRFLRLEEKKGDSSLELLRRIQAIFEADLKIALSAADVSKIHRIGPNKENKIRPVLISFTNNWKRSEILKMKKNLKDGYVTEDFPKEVLEKRRELKPKLIEERANGNTAYIKYDQLVVREINPNKEKRKRDQSSSPQLKTSNQRQNNPNPAGPRGVRRSLPPQRNAFLYKNRNYNKIHIATLNVRTLMSDSRLEELEEAITRIKWDIIGLCEVRRIGEEIREYEKYIFYFYGKQKESKQHWSIIQVHAPGEKDTKIAKDKFYRDMTDLMQNKKKNIIIMGDFNAKVGSKSNKDEFVLGDYSSGDRNDNGQRLNALKKAKEETKTLQEKYNFLERELLNINKLSTKTEKINKLGEETLQLMKERNKMLHRRKDNKQNIATISKQIQESIRKHRKAERINVLNEQIETTGGIRKGLKQLKEYTQWIPNMKTKNKKKNEKLTTKRLSIAKAVTEFYKELYTDPDRTKLTEEEKEICKEEIPCILESEVIKAIKSQTSGKAPGDDKISNEVLKQTLPAISKYVTHLFNEVIVSEKIPTQWTKSTIILLHKKGDKNEINNYRPISLMSNLYKAFSKIILGRISKHLEENQPREQAGFRADYSTIDHIHVVKQVIEKLNEYGQLYYMAFVDYNKAFDSLSHTYIWKTLENQGVESKYIRIIKEIYRNITATVQLEQQGEEFRVQKGVRQGDPLSPKLFIAVLEDVFRNLDWEHFGININGVNLNNLRFADDIVIFATKPGILQNMLQQLDLESKKAGLSMNPTKTKVMTNTERVNIRIGQEVIEYVDEYIYLGQQISIKDQYSKEIDRRISNTWKRYWSLNEIVKNEEIPMAIKSKLYNTCILPCLTYGCQTWPAKNKDNQKLVVCQRNMERSMLNIRLRDRWTTSKIRKRTKINDVLQKIRKLKWNWTGHIMRTNKEKWTKDIIEWYPRNGKRQRGGQIKRWEDDLPKGWRKSARDRENWKQLE</sequence>
<dbReference type="CDD" id="cd01650">
    <property type="entry name" value="RT_nLTR_like"/>
    <property type="match status" value="1"/>
</dbReference>
<feature type="domain" description="Reverse transcriptase" evidence="3">
    <location>
        <begin position="563"/>
        <end position="828"/>
    </location>
</feature>
<gene>
    <name evidence="5" type="primary">LOC128200685</name>
</gene>
<feature type="compositionally biased region" description="Polar residues" evidence="2">
    <location>
        <begin position="171"/>
        <end position="187"/>
    </location>
</feature>
<evidence type="ECO:0000313" key="5">
    <source>
        <dbReference type="RefSeq" id="XP_052750861.1"/>
    </source>
</evidence>
<dbReference type="SUPFAM" id="SSF56219">
    <property type="entry name" value="DNase I-like"/>
    <property type="match status" value="1"/>
</dbReference>
<dbReference type="InterPro" id="IPR043502">
    <property type="entry name" value="DNA/RNA_pol_sf"/>
</dbReference>
<feature type="coiled-coil region" evidence="1">
    <location>
        <begin position="353"/>
        <end position="380"/>
    </location>
</feature>
<dbReference type="Proteomes" id="UP001652740">
    <property type="component" value="Unplaced"/>
</dbReference>
<dbReference type="PROSITE" id="PS50878">
    <property type="entry name" value="RT_POL"/>
    <property type="match status" value="1"/>
</dbReference>
<dbReference type="Gene3D" id="3.60.10.10">
    <property type="entry name" value="Endonuclease/exonuclease/phosphatase"/>
    <property type="match status" value="1"/>
</dbReference>
<dbReference type="GeneID" id="128200685"/>